<protein>
    <recommendedName>
        <fullName evidence="3">PH domain-containing protein</fullName>
    </recommendedName>
</protein>
<dbReference type="EMBL" id="BJNZ01000003">
    <property type="protein sequence ID" value="GED08665.1"/>
    <property type="molecule type" value="Genomic_DNA"/>
</dbReference>
<dbReference type="Pfam" id="PF25362">
    <property type="entry name" value="bPH_11"/>
    <property type="match status" value="1"/>
</dbReference>
<evidence type="ECO:0000256" key="1">
    <source>
        <dbReference type="SAM" id="MobiDB-lite"/>
    </source>
</evidence>
<evidence type="ECO:0000313" key="5">
    <source>
        <dbReference type="Proteomes" id="UP000316659"/>
    </source>
</evidence>
<keyword evidence="2" id="KW-0472">Membrane</keyword>
<feature type="region of interest" description="Disordered" evidence="1">
    <location>
        <begin position="181"/>
        <end position="234"/>
    </location>
</feature>
<dbReference type="InterPro" id="IPR057446">
    <property type="entry name" value="PH_bac"/>
</dbReference>
<dbReference type="Proteomes" id="UP000316659">
    <property type="component" value="Unassembled WGS sequence"/>
</dbReference>
<dbReference type="RefSeq" id="WP_141388159.1">
    <property type="nucleotide sequence ID" value="NZ_BJNZ01000003.1"/>
</dbReference>
<keyword evidence="2" id="KW-0812">Transmembrane</keyword>
<name>A0A4Y4DYM3_CELCE</name>
<keyword evidence="2" id="KW-1133">Transmembrane helix</keyword>
<dbReference type="AlphaFoldDB" id="A0A4Y4DYM3"/>
<accession>A0A4Y4DYM3</accession>
<evidence type="ECO:0000259" key="3">
    <source>
        <dbReference type="Pfam" id="PF25362"/>
    </source>
</evidence>
<feature type="compositionally biased region" description="Low complexity" evidence="1">
    <location>
        <begin position="202"/>
        <end position="213"/>
    </location>
</feature>
<feature type="domain" description="PH" evidence="3">
    <location>
        <begin position="40"/>
        <end position="140"/>
    </location>
</feature>
<feature type="transmembrane region" description="Helical" evidence="2">
    <location>
        <begin position="6"/>
        <end position="25"/>
    </location>
</feature>
<comment type="caution">
    <text evidence="4">The sequence shown here is derived from an EMBL/GenBank/DDBJ whole genome shotgun (WGS) entry which is preliminary data.</text>
</comment>
<gene>
    <name evidence="4" type="ORF">CCE02nite_06640</name>
</gene>
<organism evidence="4 5">
    <name type="scientific">Cellulosimicrobium cellulans</name>
    <name type="common">Arthrobacter luteus</name>
    <dbReference type="NCBI Taxonomy" id="1710"/>
    <lineage>
        <taxon>Bacteria</taxon>
        <taxon>Bacillati</taxon>
        <taxon>Actinomycetota</taxon>
        <taxon>Actinomycetes</taxon>
        <taxon>Micrococcales</taxon>
        <taxon>Promicromonosporaceae</taxon>
        <taxon>Cellulosimicrobium</taxon>
    </lineage>
</organism>
<evidence type="ECO:0000256" key="2">
    <source>
        <dbReference type="SAM" id="Phobius"/>
    </source>
</evidence>
<evidence type="ECO:0000313" key="4">
    <source>
        <dbReference type="EMBL" id="GED08665.1"/>
    </source>
</evidence>
<proteinExistence type="predicted"/>
<feature type="compositionally biased region" description="Basic and acidic residues" evidence="1">
    <location>
        <begin position="183"/>
        <end position="201"/>
    </location>
</feature>
<sequence length="234" mass="23732">MNLPQPVAVGIWVVLGVVLLTLVLVGRRRLARRSAGVVPTPPAAPAEAARGAVLLGPLDALYVSSTLAGDWLARVGAHGLGDRSQAQVTVHDGGLHVARSGAPDVWVPAAAVGGVALTPGMAGKFVGKEAIVVVTWTVPAEPVPADAPDAPAEAEVRLDTGLLPRHDHDVARLLEAVQGLAGRADDDRDGAADDGSHERRPGAPSGAAPADPADPAPTRESATPGTDENDEEAP</sequence>
<reference evidence="4 5" key="1">
    <citation type="submission" date="2019-06" db="EMBL/GenBank/DDBJ databases">
        <title>Whole genome shotgun sequence of Cellulosimicrobium cellulans NBRC 15516.</title>
        <authorList>
            <person name="Hosoyama A."/>
            <person name="Uohara A."/>
            <person name="Ohji S."/>
            <person name="Ichikawa N."/>
        </authorList>
    </citation>
    <scope>NUCLEOTIDE SEQUENCE [LARGE SCALE GENOMIC DNA]</scope>
    <source>
        <strain evidence="4 5">NBRC 15516</strain>
    </source>
</reference>